<organism evidence="3 4">
    <name type="scientific">Noviherbaspirillum sedimenti</name>
    <dbReference type="NCBI Taxonomy" id="2320865"/>
    <lineage>
        <taxon>Bacteria</taxon>
        <taxon>Pseudomonadati</taxon>
        <taxon>Pseudomonadota</taxon>
        <taxon>Betaproteobacteria</taxon>
        <taxon>Burkholderiales</taxon>
        <taxon>Oxalobacteraceae</taxon>
        <taxon>Noviherbaspirillum</taxon>
    </lineage>
</organism>
<evidence type="ECO:0000313" key="3">
    <source>
        <dbReference type="EMBL" id="RJG00431.1"/>
    </source>
</evidence>
<keyword evidence="2" id="KW-0560">Oxidoreductase</keyword>
<comment type="caution">
    <text evidence="3">The sequence shown here is derived from an EMBL/GenBank/DDBJ whole genome shotgun (WGS) entry which is preliminary data.</text>
</comment>
<dbReference type="CDD" id="cd05233">
    <property type="entry name" value="SDR_c"/>
    <property type="match status" value="1"/>
</dbReference>
<dbReference type="AlphaFoldDB" id="A0A3A3FXT5"/>
<keyword evidence="4" id="KW-1185">Reference proteome</keyword>
<dbReference type="Proteomes" id="UP000266327">
    <property type="component" value="Unassembled WGS sequence"/>
</dbReference>
<dbReference type="SUPFAM" id="SSF51735">
    <property type="entry name" value="NAD(P)-binding Rossmann-fold domains"/>
    <property type="match status" value="1"/>
</dbReference>
<dbReference type="Pfam" id="PF13561">
    <property type="entry name" value="adh_short_C2"/>
    <property type="match status" value="1"/>
</dbReference>
<reference evidence="4" key="1">
    <citation type="submission" date="2018-09" db="EMBL/GenBank/DDBJ databases">
        <authorList>
            <person name="Zhu H."/>
        </authorList>
    </citation>
    <scope>NUCLEOTIDE SEQUENCE [LARGE SCALE GENOMIC DNA]</scope>
    <source>
        <strain evidence="4">K1S02-23</strain>
    </source>
</reference>
<protein>
    <submittedName>
        <fullName evidence="3">SDR family oxidoreductase</fullName>
    </submittedName>
</protein>
<dbReference type="PRINTS" id="PR00080">
    <property type="entry name" value="SDRFAMILY"/>
</dbReference>
<evidence type="ECO:0000256" key="1">
    <source>
        <dbReference type="ARBA" id="ARBA00006484"/>
    </source>
</evidence>
<evidence type="ECO:0000313" key="4">
    <source>
        <dbReference type="Proteomes" id="UP000266327"/>
    </source>
</evidence>
<dbReference type="NCBIfam" id="NF009466">
    <property type="entry name" value="PRK12826.1-2"/>
    <property type="match status" value="1"/>
</dbReference>
<dbReference type="InterPro" id="IPR020904">
    <property type="entry name" value="Sc_DH/Rdtase_CS"/>
</dbReference>
<sequence length="248" mass="25909">MKLIGKVAVITGASRGIGRGIAETYAREGASVVLADINESAAQDAAGAIAAAYGNPTLALKADVASVADNQTLIEQAIQRFGHVDLLVCNAGIVRPARPIEDISPEQWREVIDINLMGCIYATQFFVPAAKARQQGRIIYMASVAGEVGGVSSEISYSVSKAAVLCLTKAVAKQLGPYGITVNAIAPGAIQTAMTDILQYPPGLKQSIPLQRYGDVDDIAAAALYLASDDAKYVTGTTMDVNGGMFMK</sequence>
<proteinExistence type="inferred from homology"/>
<accession>A0A3A3FXT5</accession>
<dbReference type="GO" id="GO:0016616">
    <property type="term" value="F:oxidoreductase activity, acting on the CH-OH group of donors, NAD or NADP as acceptor"/>
    <property type="evidence" value="ECO:0007669"/>
    <property type="project" value="TreeGrafter"/>
</dbReference>
<dbReference type="FunFam" id="3.40.50.720:FF:000084">
    <property type="entry name" value="Short-chain dehydrogenase reductase"/>
    <property type="match status" value="1"/>
</dbReference>
<gene>
    <name evidence="3" type="ORF">D3878_01605</name>
</gene>
<dbReference type="Gene3D" id="3.40.50.720">
    <property type="entry name" value="NAD(P)-binding Rossmann-like Domain"/>
    <property type="match status" value="1"/>
</dbReference>
<dbReference type="EMBL" id="QYUQ01000002">
    <property type="protein sequence ID" value="RJG00431.1"/>
    <property type="molecule type" value="Genomic_DNA"/>
</dbReference>
<dbReference type="InterPro" id="IPR002347">
    <property type="entry name" value="SDR_fam"/>
</dbReference>
<dbReference type="PANTHER" id="PTHR42760">
    <property type="entry name" value="SHORT-CHAIN DEHYDROGENASES/REDUCTASES FAMILY MEMBER"/>
    <property type="match status" value="1"/>
</dbReference>
<dbReference type="OrthoDB" id="196630at2"/>
<dbReference type="InterPro" id="IPR036291">
    <property type="entry name" value="NAD(P)-bd_dom_sf"/>
</dbReference>
<dbReference type="NCBIfam" id="NF005559">
    <property type="entry name" value="PRK07231.1"/>
    <property type="match status" value="1"/>
</dbReference>
<name>A0A3A3FXT5_9BURK</name>
<dbReference type="PANTHER" id="PTHR42760:SF133">
    <property type="entry name" value="3-OXOACYL-[ACYL-CARRIER-PROTEIN] REDUCTASE"/>
    <property type="match status" value="1"/>
</dbReference>
<dbReference type="PROSITE" id="PS00061">
    <property type="entry name" value="ADH_SHORT"/>
    <property type="match status" value="1"/>
</dbReference>
<evidence type="ECO:0000256" key="2">
    <source>
        <dbReference type="ARBA" id="ARBA00023002"/>
    </source>
</evidence>
<dbReference type="PRINTS" id="PR00081">
    <property type="entry name" value="GDHRDH"/>
</dbReference>
<comment type="similarity">
    <text evidence="1">Belongs to the short-chain dehydrogenases/reductases (SDR) family.</text>
</comment>
<dbReference type="RefSeq" id="WP_119783885.1">
    <property type="nucleotide sequence ID" value="NZ_QYUQ01000002.1"/>
</dbReference>